<evidence type="ECO:0000313" key="1">
    <source>
        <dbReference type="EMBL" id="JAH80587.1"/>
    </source>
</evidence>
<accession>A0A0E9VRE9</accession>
<dbReference type="AlphaFoldDB" id="A0A0E9VRE9"/>
<sequence>MGLPFLFGSLHLKTIH</sequence>
<reference evidence="1" key="2">
    <citation type="journal article" date="2015" name="Fish Shellfish Immunol.">
        <title>Early steps in the European eel (Anguilla anguilla)-Vibrio vulnificus interaction in the gills: Role of the RtxA13 toxin.</title>
        <authorList>
            <person name="Callol A."/>
            <person name="Pajuelo D."/>
            <person name="Ebbesson L."/>
            <person name="Teles M."/>
            <person name="MacKenzie S."/>
            <person name="Amaro C."/>
        </authorList>
    </citation>
    <scope>NUCLEOTIDE SEQUENCE</scope>
</reference>
<dbReference type="EMBL" id="GBXM01027990">
    <property type="protein sequence ID" value="JAH80587.1"/>
    <property type="molecule type" value="Transcribed_RNA"/>
</dbReference>
<proteinExistence type="predicted"/>
<name>A0A0E9VRE9_ANGAN</name>
<organism evidence="1">
    <name type="scientific">Anguilla anguilla</name>
    <name type="common">European freshwater eel</name>
    <name type="synonym">Muraena anguilla</name>
    <dbReference type="NCBI Taxonomy" id="7936"/>
    <lineage>
        <taxon>Eukaryota</taxon>
        <taxon>Metazoa</taxon>
        <taxon>Chordata</taxon>
        <taxon>Craniata</taxon>
        <taxon>Vertebrata</taxon>
        <taxon>Euteleostomi</taxon>
        <taxon>Actinopterygii</taxon>
        <taxon>Neopterygii</taxon>
        <taxon>Teleostei</taxon>
        <taxon>Anguilliformes</taxon>
        <taxon>Anguillidae</taxon>
        <taxon>Anguilla</taxon>
    </lineage>
</organism>
<reference evidence="1" key="1">
    <citation type="submission" date="2014-11" db="EMBL/GenBank/DDBJ databases">
        <authorList>
            <person name="Amaro Gonzalez C."/>
        </authorList>
    </citation>
    <scope>NUCLEOTIDE SEQUENCE</scope>
</reference>
<protein>
    <submittedName>
        <fullName evidence="1">Uncharacterized protein</fullName>
    </submittedName>
</protein>